<reference evidence="3 5" key="1">
    <citation type="submission" date="2015-08" db="EMBL/GenBank/DDBJ databases">
        <title>Draft Genome Sequence of Vibrio splendidus UCD-SED7.</title>
        <authorList>
            <person name="Lee R.D."/>
            <person name="Lang J.M."/>
            <person name="Coil D.A."/>
            <person name="Jospin G."/>
            <person name="Eisen J.A."/>
        </authorList>
    </citation>
    <scope>NUCLEOTIDE SEQUENCE [LARGE SCALE GENOMIC DNA]</scope>
    <source>
        <strain evidence="3 5">UCD-SED7</strain>
    </source>
</reference>
<dbReference type="Proteomes" id="UP000244080">
    <property type="component" value="Unassembled WGS sequence"/>
</dbReference>
<gene>
    <name evidence="3" type="ORF">AN168_14415</name>
    <name evidence="4" type="ORF">CWO36_25175</name>
</gene>
<evidence type="ECO:0000259" key="2">
    <source>
        <dbReference type="Pfam" id="PF01478"/>
    </source>
</evidence>
<keyword evidence="1" id="KW-0472">Membrane</keyword>
<proteinExistence type="predicted"/>
<keyword evidence="1" id="KW-1133">Transmembrane helix</keyword>
<keyword evidence="1" id="KW-0812">Transmembrane</keyword>
<feature type="transmembrane region" description="Helical" evidence="1">
    <location>
        <begin position="25"/>
        <end position="43"/>
    </location>
</feature>
<feature type="transmembrane region" description="Helical" evidence="1">
    <location>
        <begin position="50"/>
        <end position="71"/>
    </location>
</feature>
<dbReference type="GO" id="GO:0004190">
    <property type="term" value="F:aspartic-type endopeptidase activity"/>
    <property type="evidence" value="ECO:0007669"/>
    <property type="project" value="InterPro"/>
</dbReference>
<reference evidence="4 6" key="2">
    <citation type="submission" date="2017-11" db="EMBL/GenBank/DDBJ databases">
        <title>Population delineation of vibrios coincides with oyster pathogenicity.</title>
        <authorList>
            <person name="Bruto M."/>
            <person name="Labreuche Y."/>
            <person name="James A."/>
            <person name="Piel D."/>
            <person name="Chenivesse S."/>
            <person name="Petton B."/>
            <person name="Polz M.F."/>
            <person name="Le Roux F."/>
        </authorList>
    </citation>
    <scope>NUCLEOTIDE SEQUENCE [LARGE SCALE GENOMIC DNA]</scope>
    <source>
        <strain evidence="4 6">1F_55</strain>
    </source>
</reference>
<evidence type="ECO:0000313" key="6">
    <source>
        <dbReference type="Proteomes" id="UP000244080"/>
    </source>
</evidence>
<dbReference type="InterPro" id="IPR000045">
    <property type="entry name" value="Prepilin_IV_endopep_pep"/>
</dbReference>
<dbReference type="AlphaFoldDB" id="A0A2T5DWA9"/>
<dbReference type="Gene3D" id="1.20.120.1220">
    <property type="match status" value="1"/>
</dbReference>
<dbReference type="GO" id="GO:0016020">
    <property type="term" value="C:membrane"/>
    <property type="evidence" value="ECO:0007669"/>
    <property type="project" value="InterPro"/>
</dbReference>
<dbReference type="EMBL" id="LIZK01000005">
    <property type="protein sequence ID" value="KPL94011.1"/>
    <property type="molecule type" value="Genomic_DNA"/>
</dbReference>
<feature type="domain" description="Prepilin type IV endopeptidase peptidase" evidence="2">
    <location>
        <begin position="7"/>
        <end position="113"/>
    </location>
</feature>
<evidence type="ECO:0000313" key="3">
    <source>
        <dbReference type="EMBL" id="KPL94011.1"/>
    </source>
</evidence>
<dbReference type="Proteomes" id="UP000050463">
    <property type="component" value="Unassembled WGS sequence"/>
</dbReference>
<feature type="transmembrane region" description="Helical" evidence="1">
    <location>
        <begin position="91"/>
        <end position="115"/>
    </location>
</feature>
<protein>
    <submittedName>
        <fullName evidence="4">Prepilin peptidase</fullName>
    </submittedName>
</protein>
<sequence>MINEPSVFWALLIAVSVYDVEKHRIPNKILILFLFVYFLSMFNRNYSFDVFLMSFVGFVVFFCFGLLLYFLRAMSAGDVKLLGIVGMYLGWGQLLGASYFILLSAGVIGTFYLLYNFSNSNNLSIKGYFENKLIVLGGVAPVLDESASFHARYSNKVTMPFAPSVVMGLAMYSYFT</sequence>
<name>A0A2T5DWA9_VIBSP</name>
<comment type="caution">
    <text evidence="4">The sequence shown here is derived from an EMBL/GenBank/DDBJ whole genome shotgun (WGS) entry which is preliminary data.</text>
</comment>
<dbReference type="Pfam" id="PF01478">
    <property type="entry name" value="Peptidase_A24"/>
    <property type="match status" value="1"/>
</dbReference>
<organism evidence="4 6">
    <name type="scientific">Vibrio splendidus</name>
    <dbReference type="NCBI Taxonomy" id="29497"/>
    <lineage>
        <taxon>Bacteria</taxon>
        <taxon>Pseudomonadati</taxon>
        <taxon>Pseudomonadota</taxon>
        <taxon>Gammaproteobacteria</taxon>
        <taxon>Vibrionales</taxon>
        <taxon>Vibrionaceae</taxon>
        <taxon>Vibrio</taxon>
    </lineage>
</organism>
<evidence type="ECO:0000313" key="4">
    <source>
        <dbReference type="EMBL" id="PTP11352.1"/>
    </source>
</evidence>
<accession>A0A2T5DWA9</accession>
<dbReference type="EMBL" id="PIGA01000085">
    <property type="protein sequence ID" value="PTP11352.1"/>
    <property type="molecule type" value="Genomic_DNA"/>
</dbReference>
<evidence type="ECO:0000256" key="1">
    <source>
        <dbReference type="SAM" id="Phobius"/>
    </source>
</evidence>
<dbReference type="RefSeq" id="WP_029222297.1">
    <property type="nucleotide sequence ID" value="NZ_CAWMQV010000102.1"/>
</dbReference>
<evidence type="ECO:0000313" key="5">
    <source>
        <dbReference type="Proteomes" id="UP000050463"/>
    </source>
</evidence>